<evidence type="ECO:0000313" key="3">
    <source>
        <dbReference type="EMBL" id="OCT51603.1"/>
    </source>
</evidence>
<dbReference type="VEuPathDB" id="FungiDB:G647_06495"/>
<reference evidence="4" key="1">
    <citation type="submission" date="2015-07" db="EMBL/GenBank/DDBJ databases">
        <authorList>
            <person name="Teixeira M.M."/>
            <person name="Souza R.C."/>
            <person name="Almeida L.G."/>
            <person name="Vicente V.A."/>
            <person name="de Hoog S."/>
            <person name="Bocca A.L."/>
            <person name="de Almeida S.R."/>
            <person name="Vasconcelos A.T."/>
            <person name="Felipe M.S."/>
        </authorList>
    </citation>
    <scope>NUCLEOTIDE SEQUENCE [LARGE SCALE GENOMIC DNA]</scope>
    <source>
        <strain evidence="4">KSF</strain>
    </source>
</reference>
<protein>
    <submittedName>
        <fullName evidence="3">Uncharacterized protein</fullName>
    </submittedName>
</protein>
<feature type="region of interest" description="Disordered" evidence="1">
    <location>
        <begin position="66"/>
        <end position="106"/>
    </location>
</feature>
<keyword evidence="2" id="KW-0732">Signal</keyword>
<feature type="region of interest" description="Disordered" evidence="1">
    <location>
        <begin position="24"/>
        <end position="51"/>
    </location>
</feature>
<dbReference type="EMBL" id="LGRB01000009">
    <property type="protein sequence ID" value="OCT51603.1"/>
    <property type="molecule type" value="Genomic_DNA"/>
</dbReference>
<sequence>MQSKTFLVSALVVLASVSLASEHEHENRDSHNDNFGDVPLLAQSNNDNVEGPLPVQKLLSFPAPVARQDAGSPFDDGLEARSPHAPGPAHSAAEPAAKSQVEDEGAHQVDAQALPEIGESIHFAAPDSVKRALLDDPRAAELLAKESSGTDVPQWYARLDEDATDYDATITPPPTMTIQGPQQEIVDYWISSILMYKSMISSQLDEMILLASSESREASRLSSEASSLSTYATYHTDSQLQTSAWSQSNQAATMSYEASSISSFAASASEAVFTAADDEDEQSAASSTDMTLALGSSILGAVVCLGLAIAL</sequence>
<dbReference type="OrthoDB" id="4160117at2759"/>
<name>A0A1C1CSY1_9EURO</name>
<dbReference type="AlphaFoldDB" id="A0A1C1CSY1"/>
<evidence type="ECO:0000256" key="2">
    <source>
        <dbReference type="SAM" id="SignalP"/>
    </source>
</evidence>
<feature type="compositionally biased region" description="Basic and acidic residues" evidence="1">
    <location>
        <begin position="24"/>
        <end position="34"/>
    </location>
</feature>
<gene>
    <name evidence="3" type="ORF">CLCR_08896</name>
</gene>
<proteinExistence type="predicted"/>
<accession>A0A1C1CSY1</accession>
<feature type="signal peptide" evidence="2">
    <location>
        <begin position="1"/>
        <end position="20"/>
    </location>
</feature>
<evidence type="ECO:0000313" key="4">
    <source>
        <dbReference type="Proteomes" id="UP000094526"/>
    </source>
</evidence>
<organism evidence="3 4">
    <name type="scientific">Cladophialophora carrionii</name>
    <dbReference type="NCBI Taxonomy" id="86049"/>
    <lineage>
        <taxon>Eukaryota</taxon>
        <taxon>Fungi</taxon>
        <taxon>Dikarya</taxon>
        <taxon>Ascomycota</taxon>
        <taxon>Pezizomycotina</taxon>
        <taxon>Eurotiomycetes</taxon>
        <taxon>Chaetothyriomycetidae</taxon>
        <taxon>Chaetothyriales</taxon>
        <taxon>Herpotrichiellaceae</taxon>
        <taxon>Cladophialophora</taxon>
    </lineage>
</organism>
<dbReference type="VEuPathDB" id="FungiDB:CLCR_08896"/>
<feature type="chain" id="PRO_5008651026" evidence="2">
    <location>
        <begin position="21"/>
        <end position="311"/>
    </location>
</feature>
<keyword evidence="4" id="KW-1185">Reference proteome</keyword>
<dbReference type="Proteomes" id="UP000094526">
    <property type="component" value="Unassembled WGS sequence"/>
</dbReference>
<evidence type="ECO:0000256" key="1">
    <source>
        <dbReference type="SAM" id="MobiDB-lite"/>
    </source>
</evidence>
<comment type="caution">
    <text evidence="3">The sequence shown here is derived from an EMBL/GenBank/DDBJ whole genome shotgun (WGS) entry which is preliminary data.</text>
</comment>
<feature type="compositionally biased region" description="Low complexity" evidence="1">
    <location>
        <begin position="83"/>
        <end position="97"/>
    </location>
</feature>